<sequence length="114" mass="11832">MLPVASIRPFRRATLRDLTRLALTALVLAVGLGGVFAPTTGPAAAAPARPAVSAARVPESPATARPTDEQPADFPARPIPARRDAVSTDRPLVAPAATTDPVRDATGRRGPPRR</sequence>
<accession>A0A1C5AIL0</accession>
<feature type="compositionally biased region" description="Low complexity" evidence="1">
    <location>
        <begin position="38"/>
        <end position="58"/>
    </location>
</feature>
<evidence type="ECO:0000313" key="3">
    <source>
        <dbReference type="Proteomes" id="UP000198228"/>
    </source>
</evidence>
<organism evidence="2 3">
    <name type="scientific">Micromonospora purpureochromogenes</name>
    <dbReference type="NCBI Taxonomy" id="47872"/>
    <lineage>
        <taxon>Bacteria</taxon>
        <taxon>Bacillati</taxon>
        <taxon>Actinomycetota</taxon>
        <taxon>Actinomycetes</taxon>
        <taxon>Micromonosporales</taxon>
        <taxon>Micromonosporaceae</taxon>
        <taxon>Micromonospora</taxon>
    </lineage>
</organism>
<gene>
    <name evidence="2" type="ORF">GA0074696_6097</name>
</gene>
<name>A0A1C5AIL0_9ACTN</name>
<evidence type="ECO:0000256" key="1">
    <source>
        <dbReference type="SAM" id="MobiDB-lite"/>
    </source>
</evidence>
<protein>
    <submittedName>
        <fullName evidence="2">Uncharacterized protein</fullName>
    </submittedName>
</protein>
<proteinExistence type="predicted"/>
<reference evidence="2 3" key="1">
    <citation type="submission" date="2016-06" db="EMBL/GenBank/DDBJ databases">
        <authorList>
            <person name="Kjaerup R.B."/>
            <person name="Dalgaard T.S."/>
            <person name="Juul-Madsen H.R."/>
        </authorList>
    </citation>
    <scope>NUCLEOTIDE SEQUENCE [LARGE SCALE GENOMIC DNA]</scope>
    <source>
        <strain evidence="2 3">DSM 43821</strain>
    </source>
</reference>
<evidence type="ECO:0000313" key="2">
    <source>
        <dbReference type="EMBL" id="SCF44999.1"/>
    </source>
</evidence>
<dbReference type="EMBL" id="LT607410">
    <property type="protein sequence ID" value="SCF44999.1"/>
    <property type="molecule type" value="Genomic_DNA"/>
</dbReference>
<feature type="region of interest" description="Disordered" evidence="1">
    <location>
        <begin position="38"/>
        <end position="114"/>
    </location>
</feature>
<dbReference type="RefSeq" id="WP_157746153.1">
    <property type="nucleotide sequence ID" value="NZ_LT607410.1"/>
</dbReference>
<dbReference type="AlphaFoldDB" id="A0A1C5AIL0"/>
<dbReference type="Proteomes" id="UP000198228">
    <property type="component" value="Chromosome I"/>
</dbReference>